<feature type="region of interest" description="Disordered" evidence="1">
    <location>
        <begin position="1"/>
        <end position="87"/>
    </location>
</feature>
<dbReference type="CDD" id="cd09917">
    <property type="entry name" value="F-box_SF"/>
    <property type="match status" value="1"/>
</dbReference>
<feature type="region of interest" description="Disordered" evidence="1">
    <location>
        <begin position="150"/>
        <end position="184"/>
    </location>
</feature>
<sequence>MVDATPKKSGLRAMFGLRSSTPKESKESKESGTRRRLTKKGSRIDMSAEVMRDSRRQDSGSFSSQHSGEEARRHAAPPTYEDATAYTPYVSRDEPFTAVRASNAIPAYFQSDAEYRRNSEGLQQYATPLYQTTTTNSARTGSLPSIYHQRAGYQSQHAAPKPPPSRLSKAHRAPTRQDDVLDKDTGERKDLTEMMHAFTYNDALDSVDEVSHAPEEIFYDPDKPDGTAMLGAVSPEIWLQVAEYLSAIDVAHLSSTCRTMFTRLGRQPYKLLLEPHNRPDRLNFLLAMDHKLPRHLFCFPCAQWHLRIQPGLETLKPHNVLNPLFECPNFTNNLLPPPRIRISEGRTLPFAFVQLVRRHWAFGPEYGISHTSLSRRWKDAYSPWSHESKYHVTDKGHVLMRVKSQAYVEGGMTLAGKRMLLFSRDDYTPYFSVCSHWRNGVLTSIPKCAIDHIPVAEVSVVNGIRDHLAPRKAVGNVPSCHTCRPMRRCPECPTEYLVELKMMEDKTVKVNGIGRFKQALVVTRWSDLGPGRSPVDHEWAAITGENKEYDSFQEIGRRAVSGVFESAFTDTTPGQRIVTMNPMKVKANDIGGDWY</sequence>
<dbReference type="EMBL" id="KZ107840">
    <property type="protein sequence ID" value="OSS51624.1"/>
    <property type="molecule type" value="Genomic_DNA"/>
</dbReference>
<keyword evidence="3" id="KW-1185">Reference proteome</keyword>
<gene>
    <name evidence="2" type="ORF">B5807_03114</name>
</gene>
<feature type="compositionally biased region" description="Basic and acidic residues" evidence="1">
    <location>
        <begin position="21"/>
        <end position="33"/>
    </location>
</feature>
<evidence type="ECO:0000313" key="3">
    <source>
        <dbReference type="Proteomes" id="UP000193240"/>
    </source>
</evidence>
<reference evidence="2 3" key="1">
    <citation type="journal article" date="2017" name="Genome Announc.">
        <title>Genome sequence of the saprophytic ascomycete Epicoccum nigrum ICMP 19927 strain isolated from New Zealand.</title>
        <authorList>
            <person name="Fokin M."/>
            <person name="Fleetwood D."/>
            <person name="Weir B.S."/>
            <person name="Villas-Boas S.G."/>
        </authorList>
    </citation>
    <scope>NUCLEOTIDE SEQUENCE [LARGE SCALE GENOMIC DNA]</scope>
    <source>
        <strain evidence="2 3">ICMP 19927</strain>
    </source>
</reference>
<organism evidence="2 3">
    <name type="scientific">Epicoccum nigrum</name>
    <name type="common">Soil fungus</name>
    <name type="synonym">Epicoccum purpurascens</name>
    <dbReference type="NCBI Taxonomy" id="105696"/>
    <lineage>
        <taxon>Eukaryota</taxon>
        <taxon>Fungi</taxon>
        <taxon>Dikarya</taxon>
        <taxon>Ascomycota</taxon>
        <taxon>Pezizomycotina</taxon>
        <taxon>Dothideomycetes</taxon>
        <taxon>Pleosporomycetidae</taxon>
        <taxon>Pleosporales</taxon>
        <taxon>Pleosporineae</taxon>
        <taxon>Didymellaceae</taxon>
        <taxon>Epicoccum</taxon>
    </lineage>
</organism>
<evidence type="ECO:0000256" key="1">
    <source>
        <dbReference type="SAM" id="MobiDB-lite"/>
    </source>
</evidence>
<dbReference type="OMA" id="FCRPMRR"/>
<feature type="compositionally biased region" description="Basic and acidic residues" evidence="1">
    <location>
        <begin position="175"/>
        <end position="184"/>
    </location>
</feature>
<protein>
    <recommendedName>
        <fullName evidence="4">F-box domain-containing protein</fullName>
    </recommendedName>
</protein>
<proteinExistence type="predicted"/>
<evidence type="ECO:0008006" key="4">
    <source>
        <dbReference type="Google" id="ProtNLM"/>
    </source>
</evidence>
<name>A0A1Y2M693_EPING</name>
<dbReference type="InParanoid" id="A0A1Y2M693"/>
<dbReference type="Proteomes" id="UP000193240">
    <property type="component" value="Unassembled WGS sequence"/>
</dbReference>
<evidence type="ECO:0000313" key="2">
    <source>
        <dbReference type="EMBL" id="OSS51624.1"/>
    </source>
</evidence>
<dbReference type="STRING" id="105696.A0A1Y2M693"/>
<dbReference type="AlphaFoldDB" id="A0A1Y2M693"/>
<accession>A0A1Y2M693</accession>